<dbReference type="PANTHER" id="PTHR38542">
    <property type="entry name" value="OS04G0450500 PROTEIN"/>
    <property type="match status" value="1"/>
</dbReference>
<reference evidence="2 3" key="1">
    <citation type="submission" date="2025-04" db="UniProtKB">
        <authorList>
            <consortium name="RefSeq"/>
        </authorList>
    </citation>
    <scope>IDENTIFICATION</scope>
    <source>
        <strain evidence="2 3">OHB3-1</strain>
    </source>
</reference>
<dbReference type="Gene3D" id="2.40.50.140">
    <property type="entry name" value="Nucleic acid-binding proteins"/>
    <property type="match status" value="1"/>
</dbReference>
<keyword evidence="1" id="KW-1185">Reference proteome</keyword>
<dbReference type="RefSeq" id="XP_022138591.1">
    <property type="nucleotide sequence ID" value="XM_022282899.1"/>
</dbReference>
<dbReference type="KEGG" id="mcha:111009710"/>
<dbReference type="InterPro" id="IPR012340">
    <property type="entry name" value="NA-bd_OB-fold"/>
</dbReference>
<evidence type="ECO:0000313" key="2">
    <source>
        <dbReference type="RefSeq" id="XP_022138591.1"/>
    </source>
</evidence>
<name>A0A6J1CA55_MOMCH</name>
<evidence type="ECO:0000313" key="1">
    <source>
        <dbReference type="Proteomes" id="UP000504603"/>
    </source>
</evidence>
<dbReference type="GeneID" id="111009710"/>
<proteinExistence type="predicted"/>
<dbReference type="Proteomes" id="UP000504603">
    <property type="component" value="Unplaced"/>
</dbReference>
<gene>
    <name evidence="2 3" type="primary">LOC111009710</name>
</gene>
<dbReference type="OrthoDB" id="2446218at2759"/>
<dbReference type="AlphaFoldDB" id="A0A6J1CA55"/>
<dbReference type="RefSeq" id="XP_022138600.1">
    <property type="nucleotide sequence ID" value="XM_022282908.1"/>
</dbReference>
<organism evidence="1 2">
    <name type="scientific">Momordica charantia</name>
    <name type="common">Bitter gourd</name>
    <name type="synonym">Balsam pear</name>
    <dbReference type="NCBI Taxonomy" id="3673"/>
    <lineage>
        <taxon>Eukaryota</taxon>
        <taxon>Viridiplantae</taxon>
        <taxon>Streptophyta</taxon>
        <taxon>Embryophyta</taxon>
        <taxon>Tracheophyta</taxon>
        <taxon>Spermatophyta</taxon>
        <taxon>Magnoliopsida</taxon>
        <taxon>eudicotyledons</taxon>
        <taxon>Gunneridae</taxon>
        <taxon>Pentapetalae</taxon>
        <taxon>rosids</taxon>
        <taxon>fabids</taxon>
        <taxon>Cucurbitales</taxon>
        <taxon>Cucurbitaceae</taxon>
        <taxon>Momordiceae</taxon>
        <taxon>Momordica</taxon>
    </lineage>
</organism>
<protein>
    <submittedName>
        <fullName evidence="2 3">Uncharacterized protein LOC111009710 isoform X1</fullName>
    </submittedName>
</protein>
<sequence>MSVIGWYGPLVDLSEAALHVGGFVQLLVFIHRSTPVEYKFSKGGEVIRTDIKVADDTRSFFSVSLWQKKMAATAVPGDVVLLQNVKLRKFGDAVEATTVHCSSLVCVIHPYEALVSEDADDLLANCRAGLVAKEKLRKVVEWVKGAGSTFCNIKWNNNQRNNHFFRNWKLPEKRMSKDCFSLSEVSYLTESCKAIFDASIGEIFLLSPRMDLDEPRKEKMFVSRRLDNYEDTFLAEDLICTGCQICGCPLGLESGPVVDQNSVPLYCPKSLNRLHVVSMIYKPFMLYVWDESECIPLLVKNQAAEILFGNIKAEKVYSYYSEQKSNPKPNSEAVTEAKHSSASVANSQRAIRKGERPSRNIYFIWLIFLKMLLQQGKNSPLKFEITVNTSVDKESGRFEMVSSSFPCFLTNRSLDRAHSICD</sequence>
<evidence type="ECO:0000313" key="3">
    <source>
        <dbReference type="RefSeq" id="XP_022138600.1"/>
    </source>
</evidence>
<dbReference type="SUPFAM" id="SSF50249">
    <property type="entry name" value="Nucleic acid-binding proteins"/>
    <property type="match status" value="1"/>
</dbReference>
<dbReference type="PANTHER" id="PTHR38542:SF2">
    <property type="entry name" value="REPLICATION FACTOR A C-TERMINAL DOMAIN-CONTAINING PROTEIN"/>
    <property type="match status" value="1"/>
</dbReference>
<accession>A0A6J1CA55</accession>